<dbReference type="EMBL" id="BEXD01001908">
    <property type="protein sequence ID" value="GBB96278.1"/>
    <property type="molecule type" value="Genomic_DNA"/>
</dbReference>
<comment type="caution">
    <text evidence="1">The sequence shown here is derived from an EMBL/GenBank/DDBJ whole genome shotgun (WGS) entry which is preliminary data.</text>
</comment>
<sequence length="136" mass="15951">MIGEYSCNYLLRTGFICERTCRQPDGCFEHWKARAHFPCRVCGKLTSSEPVLCRKHANSYYVTQYINRLQGRAFGGTVQELENQIAQENLFHSLTYEQLMNRYYDRLTKLNISLCWECFIPIGKEKGEYCNECVPL</sequence>
<evidence type="ECO:0000313" key="1">
    <source>
        <dbReference type="EMBL" id="GBB96278.1"/>
    </source>
</evidence>
<proteinExistence type="predicted"/>
<organism evidence="1 2">
    <name type="scientific">Rhizophagus clarus</name>
    <dbReference type="NCBI Taxonomy" id="94130"/>
    <lineage>
        <taxon>Eukaryota</taxon>
        <taxon>Fungi</taxon>
        <taxon>Fungi incertae sedis</taxon>
        <taxon>Mucoromycota</taxon>
        <taxon>Glomeromycotina</taxon>
        <taxon>Glomeromycetes</taxon>
        <taxon>Glomerales</taxon>
        <taxon>Glomeraceae</taxon>
        <taxon>Rhizophagus</taxon>
    </lineage>
</organism>
<reference evidence="1 2" key="1">
    <citation type="submission" date="2017-11" db="EMBL/GenBank/DDBJ databases">
        <title>The genome of Rhizophagus clarus HR1 reveals common genetic basis of auxotrophy among arbuscular mycorrhizal fungi.</title>
        <authorList>
            <person name="Kobayashi Y."/>
        </authorList>
    </citation>
    <scope>NUCLEOTIDE SEQUENCE [LARGE SCALE GENOMIC DNA]</scope>
    <source>
        <strain evidence="1 2">HR1</strain>
    </source>
</reference>
<dbReference type="AlphaFoldDB" id="A0A2Z6RWF3"/>
<dbReference type="Proteomes" id="UP000247702">
    <property type="component" value="Unassembled WGS sequence"/>
</dbReference>
<protein>
    <submittedName>
        <fullName evidence="1">Uncharacterized protein</fullName>
    </submittedName>
</protein>
<gene>
    <name evidence="1" type="ORF">RclHR1_27150001</name>
</gene>
<accession>A0A2Z6RWF3</accession>
<keyword evidence="2" id="KW-1185">Reference proteome</keyword>
<evidence type="ECO:0000313" key="2">
    <source>
        <dbReference type="Proteomes" id="UP000247702"/>
    </source>
</evidence>
<name>A0A2Z6RWF3_9GLOM</name>